<dbReference type="PROSITE" id="PS51904">
    <property type="entry name" value="GLYCOSYL_HYDROL_F25_2"/>
    <property type="match status" value="1"/>
</dbReference>
<dbReference type="PANTHER" id="PTHR34135:SF2">
    <property type="entry name" value="LYSOZYME"/>
    <property type="match status" value="1"/>
</dbReference>
<evidence type="ECO:0000313" key="4">
    <source>
        <dbReference type="EMBL" id="KRL67102.1"/>
    </source>
</evidence>
<organism evidence="4 5">
    <name type="scientific">Lentilactobacillus diolivorans DSM 14421</name>
    <dbReference type="NCBI Taxonomy" id="1423739"/>
    <lineage>
        <taxon>Bacteria</taxon>
        <taxon>Bacillati</taxon>
        <taxon>Bacillota</taxon>
        <taxon>Bacilli</taxon>
        <taxon>Lactobacillales</taxon>
        <taxon>Lactobacillaceae</taxon>
        <taxon>Lentilactobacillus</taxon>
    </lineage>
</organism>
<dbReference type="AlphaFoldDB" id="A0A0R1SEU6"/>
<keyword evidence="3" id="KW-0326">Glycosidase</keyword>
<dbReference type="Proteomes" id="UP000052013">
    <property type="component" value="Unassembled WGS sequence"/>
</dbReference>
<dbReference type="PATRIC" id="fig|1423739.3.peg.2798"/>
<proteinExistence type="inferred from homology"/>
<dbReference type="GO" id="GO:0016998">
    <property type="term" value="P:cell wall macromolecule catabolic process"/>
    <property type="evidence" value="ECO:0007669"/>
    <property type="project" value="InterPro"/>
</dbReference>
<gene>
    <name evidence="4" type="ORF">FC85_GL002697</name>
</gene>
<name>A0A0R1SEU6_9LACO</name>
<dbReference type="InterPro" id="IPR002053">
    <property type="entry name" value="Glyco_hydro_25"/>
</dbReference>
<comment type="caution">
    <text evidence="4">The sequence shown here is derived from an EMBL/GenBank/DDBJ whole genome shotgun (WGS) entry which is preliminary data.</text>
</comment>
<evidence type="ECO:0000256" key="1">
    <source>
        <dbReference type="ARBA" id="ARBA00010646"/>
    </source>
</evidence>
<dbReference type="GO" id="GO:0009253">
    <property type="term" value="P:peptidoglycan catabolic process"/>
    <property type="evidence" value="ECO:0007669"/>
    <property type="project" value="InterPro"/>
</dbReference>
<dbReference type="STRING" id="1423739.FC85_GL002697"/>
<dbReference type="GO" id="GO:0016052">
    <property type="term" value="P:carbohydrate catabolic process"/>
    <property type="evidence" value="ECO:0007669"/>
    <property type="project" value="TreeGrafter"/>
</dbReference>
<evidence type="ECO:0000313" key="5">
    <source>
        <dbReference type="Proteomes" id="UP000052013"/>
    </source>
</evidence>
<dbReference type="RefSeq" id="WP_083484950.1">
    <property type="nucleotide sequence ID" value="NZ_AZEY01000034.1"/>
</dbReference>
<dbReference type="SUPFAM" id="SSF51445">
    <property type="entry name" value="(Trans)glycosidases"/>
    <property type="match status" value="1"/>
</dbReference>
<dbReference type="GO" id="GO:0003796">
    <property type="term" value="F:lysozyme activity"/>
    <property type="evidence" value="ECO:0007669"/>
    <property type="project" value="InterPro"/>
</dbReference>
<dbReference type="SMART" id="SM00641">
    <property type="entry name" value="Glyco_25"/>
    <property type="match status" value="1"/>
</dbReference>
<accession>A0A0R1SEU6</accession>
<dbReference type="InterPro" id="IPR017853">
    <property type="entry name" value="GH"/>
</dbReference>
<dbReference type="InterPro" id="IPR018077">
    <property type="entry name" value="Glyco_hydro_fam25_subgr"/>
</dbReference>
<evidence type="ECO:0000256" key="2">
    <source>
        <dbReference type="ARBA" id="ARBA00022801"/>
    </source>
</evidence>
<dbReference type="EMBL" id="AZEY01000034">
    <property type="protein sequence ID" value="KRL67102.1"/>
    <property type="molecule type" value="Genomic_DNA"/>
</dbReference>
<dbReference type="PANTHER" id="PTHR34135">
    <property type="entry name" value="LYSOZYME"/>
    <property type="match status" value="1"/>
</dbReference>
<reference evidence="4 5" key="1">
    <citation type="journal article" date="2015" name="Genome Announc.">
        <title>Expanding the biotechnology potential of lactobacilli through comparative genomics of 213 strains and associated genera.</title>
        <authorList>
            <person name="Sun Z."/>
            <person name="Harris H.M."/>
            <person name="McCann A."/>
            <person name="Guo C."/>
            <person name="Argimon S."/>
            <person name="Zhang W."/>
            <person name="Yang X."/>
            <person name="Jeffery I.B."/>
            <person name="Cooney J.C."/>
            <person name="Kagawa T.F."/>
            <person name="Liu W."/>
            <person name="Song Y."/>
            <person name="Salvetti E."/>
            <person name="Wrobel A."/>
            <person name="Rasinkangas P."/>
            <person name="Parkhill J."/>
            <person name="Rea M.C."/>
            <person name="O'Sullivan O."/>
            <person name="Ritari J."/>
            <person name="Douillard F.P."/>
            <person name="Paul Ross R."/>
            <person name="Yang R."/>
            <person name="Briner A.E."/>
            <person name="Felis G.E."/>
            <person name="de Vos W.M."/>
            <person name="Barrangou R."/>
            <person name="Klaenhammer T.R."/>
            <person name="Caufield P.W."/>
            <person name="Cui Y."/>
            <person name="Zhang H."/>
            <person name="O'Toole P.W."/>
        </authorList>
    </citation>
    <scope>NUCLEOTIDE SEQUENCE [LARGE SCALE GENOMIC DNA]</scope>
    <source>
        <strain evidence="4 5">DSM 14421</strain>
    </source>
</reference>
<dbReference type="Gene3D" id="3.20.20.80">
    <property type="entry name" value="Glycosidases"/>
    <property type="match status" value="1"/>
</dbReference>
<keyword evidence="2" id="KW-0378">Hydrolase</keyword>
<protein>
    <submittedName>
        <fullName evidence="4">Lysozyme M1 (1,4-beta-N-acetylmuramidase)</fullName>
    </submittedName>
</protein>
<comment type="similarity">
    <text evidence="1">Belongs to the glycosyl hydrolase 25 family.</text>
</comment>
<evidence type="ECO:0000256" key="3">
    <source>
        <dbReference type="ARBA" id="ARBA00023295"/>
    </source>
</evidence>
<dbReference type="Pfam" id="PF01183">
    <property type="entry name" value="Glyco_hydro_25"/>
    <property type="match status" value="1"/>
</dbReference>
<sequence>MPKLVADVAVYQSKSKAFFENLKRYGIDSVMVKLTEGTIYVNASAGEQVSNAYQVFGTVGAYHFFHGNGLAEAKYFLAWVKKYGLDKSTVLAIDVEAQDLPASTTSQVNIFLKYLKSQGYSNVITYGSGSWFKYGRINRVALVDQRIWVAAYGVNQPGIDNANAWQYTDNFRGLHVDASYDFDGSLSGIKTNSIVKTQPNYYQTTALSLYEVIVPQINVYKRLKFNKTNKSDISYLKLESMKTD</sequence>